<gene>
    <name evidence="2" type="ORF">EYF80_065395</name>
</gene>
<protein>
    <submittedName>
        <fullName evidence="2">Uncharacterized protein</fullName>
    </submittedName>
</protein>
<feature type="region of interest" description="Disordered" evidence="1">
    <location>
        <begin position="1"/>
        <end position="35"/>
    </location>
</feature>
<accession>A0A4Z2E6T7</accession>
<name>A0A4Z2E6T7_9TELE</name>
<keyword evidence="3" id="KW-1185">Reference proteome</keyword>
<evidence type="ECO:0000256" key="1">
    <source>
        <dbReference type="SAM" id="MobiDB-lite"/>
    </source>
</evidence>
<organism evidence="2 3">
    <name type="scientific">Liparis tanakae</name>
    <name type="common">Tanaka's snailfish</name>
    <dbReference type="NCBI Taxonomy" id="230148"/>
    <lineage>
        <taxon>Eukaryota</taxon>
        <taxon>Metazoa</taxon>
        <taxon>Chordata</taxon>
        <taxon>Craniata</taxon>
        <taxon>Vertebrata</taxon>
        <taxon>Euteleostomi</taxon>
        <taxon>Actinopterygii</taxon>
        <taxon>Neopterygii</taxon>
        <taxon>Teleostei</taxon>
        <taxon>Neoteleostei</taxon>
        <taxon>Acanthomorphata</taxon>
        <taxon>Eupercaria</taxon>
        <taxon>Perciformes</taxon>
        <taxon>Cottioidei</taxon>
        <taxon>Cottales</taxon>
        <taxon>Liparidae</taxon>
        <taxon>Liparis</taxon>
    </lineage>
</organism>
<proteinExistence type="predicted"/>
<evidence type="ECO:0000313" key="2">
    <source>
        <dbReference type="EMBL" id="TNN24479.1"/>
    </source>
</evidence>
<sequence length="78" mass="8248">MHSGGGGGGGVSDHSAPALLSTHPPGEVTATKYGLFDPNNTLKATLLKSLKQRKKRKPCDEGGTNKNREEHSQPPQTK</sequence>
<dbReference type="Proteomes" id="UP000314294">
    <property type="component" value="Unassembled WGS sequence"/>
</dbReference>
<dbReference type="AlphaFoldDB" id="A0A4Z2E6T7"/>
<dbReference type="EMBL" id="SRLO01015266">
    <property type="protein sequence ID" value="TNN24479.1"/>
    <property type="molecule type" value="Genomic_DNA"/>
</dbReference>
<comment type="caution">
    <text evidence="2">The sequence shown here is derived from an EMBL/GenBank/DDBJ whole genome shotgun (WGS) entry which is preliminary data.</text>
</comment>
<feature type="compositionally biased region" description="Gly residues" evidence="1">
    <location>
        <begin position="1"/>
        <end position="11"/>
    </location>
</feature>
<reference evidence="2 3" key="1">
    <citation type="submission" date="2019-03" db="EMBL/GenBank/DDBJ databases">
        <title>First draft genome of Liparis tanakae, snailfish: a comprehensive survey of snailfish specific genes.</title>
        <authorList>
            <person name="Kim W."/>
            <person name="Song I."/>
            <person name="Jeong J.-H."/>
            <person name="Kim D."/>
            <person name="Kim S."/>
            <person name="Ryu S."/>
            <person name="Song J.Y."/>
            <person name="Lee S.K."/>
        </authorList>
    </citation>
    <scope>NUCLEOTIDE SEQUENCE [LARGE SCALE GENOMIC DNA]</scope>
    <source>
        <tissue evidence="2">Muscle</tissue>
    </source>
</reference>
<feature type="region of interest" description="Disordered" evidence="1">
    <location>
        <begin position="48"/>
        <end position="78"/>
    </location>
</feature>
<evidence type="ECO:0000313" key="3">
    <source>
        <dbReference type="Proteomes" id="UP000314294"/>
    </source>
</evidence>